<dbReference type="EMBL" id="AP021861">
    <property type="protein sequence ID" value="BBO32715.1"/>
    <property type="molecule type" value="Genomic_DNA"/>
</dbReference>
<evidence type="ECO:0000313" key="2">
    <source>
        <dbReference type="Proteomes" id="UP000326837"/>
    </source>
</evidence>
<dbReference type="AlphaFoldDB" id="A0A5K7X8L9"/>
<dbReference type="KEGG" id="lpav:PLANPX_2327"/>
<keyword evidence="2" id="KW-1185">Reference proteome</keyword>
<protein>
    <submittedName>
        <fullName evidence="1">Uncharacterized protein</fullName>
    </submittedName>
</protein>
<reference evidence="2" key="1">
    <citation type="submission" date="2019-10" db="EMBL/GenBank/DDBJ databases">
        <title>Lacipirellula parvula gen. nov., sp. nov., representing a lineage of planctomycetes widespread in freshwater anoxic habitats, and description of the family Lacipirellulaceae.</title>
        <authorList>
            <person name="Dedysh S.N."/>
            <person name="Kulichevskaya I.S."/>
            <person name="Beletsky A.V."/>
            <person name="Rakitin A.L."/>
            <person name="Mardanov A.V."/>
            <person name="Ivanova A.A."/>
            <person name="Saltykova V.X."/>
            <person name="Rijpstra W.I.C."/>
            <person name="Sinninghe Damste J.S."/>
            <person name="Ravin N.V."/>
        </authorList>
    </citation>
    <scope>NUCLEOTIDE SEQUENCE [LARGE SCALE GENOMIC DNA]</scope>
    <source>
        <strain evidence="2">PX69</strain>
    </source>
</reference>
<gene>
    <name evidence="1" type="ORF">PLANPX_2327</name>
</gene>
<organism evidence="1 2">
    <name type="scientific">Lacipirellula parvula</name>
    <dbReference type="NCBI Taxonomy" id="2650471"/>
    <lineage>
        <taxon>Bacteria</taxon>
        <taxon>Pseudomonadati</taxon>
        <taxon>Planctomycetota</taxon>
        <taxon>Planctomycetia</taxon>
        <taxon>Pirellulales</taxon>
        <taxon>Lacipirellulaceae</taxon>
        <taxon>Lacipirellula</taxon>
    </lineage>
</organism>
<dbReference type="RefSeq" id="WP_152098633.1">
    <property type="nucleotide sequence ID" value="NZ_AP021861.1"/>
</dbReference>
<sequence>MNLSHLSLLDSCSTRSNKEVAAWAHREGKSETMAADLLRSTLRQRKLQQQAIASGDAICPRCIASATLGAALALLLDRIILSGY</sequence>
<evidence type="ECO:0000313" key="1">
    <source>
        <dbReference type="EMBL" id="BBO32715.1"/>
    </source>
</evidence>
<name>A0A5K7X8L9_9BACT</name>
<proteinExistence type="predicted"/>
<dbReference type="Proteomes" id="UP000326837">
    <property type="component" value="Chromosome"/>
</dbReference>
<accession>A0A5K7X8L9</accession>